<reference evidence="1" key="1">
    <citation type="submission" date="2015-04" db="EMBL/GenBank/DDBJ databases">
        <title>The genome sequence of the plant pathogenic Rhizarian Plasmodiophora brassicae reveals insights in its biotrophic life cycle and the origin of chitin synthesis.</title>
        <authorList>
            <person name="Schwelm A."/>
            <person name="Fogelqvist J."/>
            <person name="Knaust A."/>
            <person name="Julke S."/>
            <person name="Lilja T."/>
            <person name="Dhandapani V."/>
            <person name="Bonilla-Rosso G."/>
            <person name="Karlsson M."/>
            <person name="Shevchenko A."/>
            <person name="Choi S.R."/>
            <person name="Kim H.G."/>
            <person name="Park J.Y."/>
            <person name="Lim Y.P."/>
            <person name="Ludwig-Muller J."/>
            <person name="Dixelius C."/>
        </authorList>
    </citation>
    <scope>NUCLEOTIDE SEQUENCE</scope>
    <source>
        <tissue evidence="1">Potato root galls</tissue>
    </source>
</reference>
<feature type="non-terminal residue" evidence="1">
    <location>
        <position position="132"/>
    </location>
</feature>
<dbReference type="AlphaFoldDB" id="A0A0H5RWI5"/>
<evidence type="ECO:0000313" key="1">
    <source>
        <dbReference type="EMBL" id="CRZ13114.1"/>
    </source>
</evidence>
<sequence length="132" mass="14674">GRFGDLARYQPVDPRQILHERRDGRHDQRSGELRLNIDGFDPVSRQPGHESQLAVAQIHIEIAERQRPVGARYELGDDGDVVNGDLAARSGVVAEHVQVLGLLHRLDAQVERHALDRAGHPDDALLGVRHVV</sequence>
<protein>
    <submittedName>
        <fullName evidence="1">Uncharacterized protein</fullName>
    </submittedName>
</protein>
<accession>A0A0H5RWI5</accession>
<proteinExistence type="predicted"/>
<feature type="non-terminal residue" evidence="1">
    <location>
        <position position="1"/>
    </location>
</feature>
<organism evidence="1">
    <name type="scientific">Spongospora subterranea</name>
    <dbReference type="NCBI Taxonomy" id="70186"/>
    <lineage>
        <taxon>Eukaryota</taxon>
        <taxon>Sar</taxon>
        <taxon>Rhizaria</taxon>
        <taxon>Endomyxa</taxon>
        <taxon>Phytomyxea</taxon>
        <taxon>Plasmodiophorida</taxon>
        <taxon>Plasmodiophoridae</taxon>
        <taxon>Spongospora</taxon>
    </lineage>
</organism>
<dbReference type="EMBL" id="HACM01012672">
    <property type="protein sequence ID" value="CRZ13114.1"/>
    <property type="molecule type" value="Transcribed_RNA"/>
</dbReference>
<name>A0A0H5RWI5_9EUKA</name>